<reference evidence="2" key="1">
    <citation type="submission" date="2023-06" db="EMBL/GenBank/DDBJ databases">
        <title>Uncultivated large filamentous bacteria from sulfidic sediments reveal new species and different genomic features in energy metabolism and defense.</title>
        <authorList>
            <person name="Fonseca A."/>
        </authorList>
    </citation>
    <scope>NUCLEOTIDE SEQUENCE</scope>
    <source>
        <strain evidence="2">HSG4</strain>
    </source>
</reference>
<dbReference type="InterPro" id="IPR036597">
    <property type="entry name" value="Fido-like_dom_sf"/>
</dbReference>
<dbReference type="PANTHER" id="PTHR13504">
    <property type="entry name" value="FIDO DOMAIN-CONTAINING PROTEIN DDB_G0283145"/>
    <property type="match status" value="1"/>
</dbReference>
<evidence type="ECO:0000313" key="3">
    <source>
        <dbReference type="Proteomes" id="UP001171945"/>
    </source>
</evidence>
<comment type="caution">
    <text evidence="2">The sequence shown here is derived from an EMBL/GenBank/DDBJ whole genome shotgun (WGS) entry which is preliminary data.</text>
</comment>
<name>A0ABT7VW35_9GAMM</name>
<dbReference type="InterPro" id="IPR003812">
    <property type="entry name" value="Fido"/>
</dbReference>
<dbReference type="EMBL" id="JAUCGM010000872">
    <property type="protein sequence ID" value="MDM8563787.1"/>
    <property type="molecule type" value="Genomic_DNA"/>
</dbReference>
<feature type="non-terminal residue" evidence="2">
    <location>
        <position position="1"/>
    </location>
</feature>
<keyword evidence="3" id="KW-1185">Reference proteome</keyword>
<dbReference type="Proteomes" id="UP001171945">
    <property type="component" value="Unassembled WGS sequence"/>
</dbReference>
<dbReference type="Pfam" id="PF02661">
    <property type="entry name" value="Fic"/>
    <property type="match status" value="1"/>
</dbReference>
<evidence type="ECO:0000259" key="1">
    <source>
        <dbReference type="PROSITE" id="PS51459"/>
    </source>
</evidence>
<feature type="domain" description="Fido" evidence="1">
    <location>
        <begin position="237"/>
        <end position="384"/>
    </location>
</feature>
<dbReference type="SUPFAM" id="SSF140931">
    <property type="entry name" value="Fic-like"/>
    <property type="match status" value="1"/>
</dbReference>
<feature type="non-terminal residue" evidence="2">
    <location>
        <position position="384"/>
    </location>
</feature>
<dbReference type="PROSITE" id="PS51459">
    <property type="entry name" value="FIDO"/>
    <property type="match status" value="1"/>
</dbReference>
<organism evidence="2 3">
    <name type="scientific">Candidatus Marithioploca araucensis</name>
    <dbReference type="NCBI Taxonomy" id="70273"/>
    <lineage>
        <taxon>Bacteria</taxon>
        <taxon>Pseudomonadati</taxon>
        <taxon>Pseudomonadota</taxon>
        <taxon>Gammaproteobacteria</taxon>
        <taxon>Thiotrichales</taxon>
        <taxon>Thiotrichaceae</taxon>
        <taxon>Candidatus Marithioploca</taxon>
    </lineage>
</organism>
<accession>A0ABT7VW35</accession>
<proteinExistence type="predicted"/>
<dbReference type="PANTHER" id="PTHR13504:SF38">
    <property type="entry name" value="FIDO DOMAIN-CONTAINING PROTEIN"/>
    <property type="match status" value="1"/>
</dbReference>
<dbReference type="Gene3D" id="1.10.3290.10">
    <property type="entry name" value="Fido-like domain"/>
    <property type="match status" value="1"/>
</dbReference>
<gene>
    <name evidence="2" type="ORF">QUF54_10585</name>
</gene>
<dbReference type="InterPro" id="IPR040198">
    <property type="entry name" value="Fido_containing"/>
</dbReference>
<protein>
    <submittedName>
        <fullName evidence="2">Fic family protein</fullName>
    </submittedName>
</protein>
<sequence>ACPLPETKAKPVGYIALIANYDLTVPLPDSLCAIGKKHKKYEKGQWRVFTPRYVPEDTLYGHLTFALKYEGIELGVLKVLFDQIDPALLVDIVQSEPTGIYSRRIWFLFEWLRHEKLDLPDVTQGNFVELVNDKLQYPGPSRPSRRHRVHNNLPGTVDFCPLIKRTDKLDQYIALNLSQRAVDQIGKTHSDHLLNRAAAFLLLKDSKASYTIEGESPPHNRIERWGKIIGQAGKKPLNLEELEHLQKIVIADKRFVMLGCRIEGGFVGDHERFTGTPIPVHISARADDLDKLIAGFFATYLLLKESDYDPVLMAALLAFGFIFIHPFEDGNGRIHRYLFHHILAEKSFVPKGLVFPISAVILKKIESYKEILEAYSKPRLDYIQ</sequence>
<evidence type="ECO:0000313" key="2">
    <source>
        <dbReference type="EMBL" id="MDM8563787.1"/>
    </source>
</evidence>